<dbReference type="Proteomes" id="UP000006069">
    <property type="component" value="Unassembled WGS sequence"/>
</dbReference>
<accession>K0ZAD6</accession>
<feature type="coiled-coil region" evidence="1">
    <location>
        <begin position="58"/>
        <end position="85"/>
    </location>
</feature>
<gene>
    <name evidence="2" type="ORF">HMPREF9451_00685</name>
</gene>
<dbReference type="AlphaFoldDB" id="K0ZAD6"/>
<dbReference type="OrthoDB" id="9784388at2"/>
<evidence type="ECO:0000313" key="3">
    <source>
        <dbReference type="Proteomes" id="UP000006069"/>
    </source>
</evidence>
<dbReference type="PATRIC" id="fig|742818.3.peg.737"/>
<evidence type="ECO:0008006" key="4">
    <source>
        <dbReference type="Google" id="ProtNLM"/>
    </source>
</evidence>
<sequence length="244" mass="27414">MQATSEQIMSLIRLQHTDLTIAHIERQVDDLPQKQTLAALKEKQSAIQRKQRALIGGRKDLELNLESLLEEERNLVKRQDEAQQRINAASSDYKEVSSSSEALSTYAEDLEALRGRISSTETQILEISSLEPQVETMLARLSEQEKDLIVSYREEGGKLLAKVASLKEEREALADAIGEQIMGHYNRIAKAKQGVALAHLNEGACNTCRTSFDQSRVLSLRMDYPLSFCPHCGRLMVIDKRYAG</sequence>
<dbReference type="HOGENOM" id="CLU_073076_3_0_11"/>
<dbReference type="EMBL" id="ADMD01000002">
    <property type="protein sequence ID" value="EJZ84375.1"/>
    <property type="molecule type" value="Genomic_DNA"/>
</dbReference>
<dbReference type="RefSeq" id="WP_009138913.1">
    <property type="nucleotide sequence ID" value="NZ_JH815198.1"/>
</dbReference>
<dbReference type="InParanoid" id="K0ZAD6"/>
<dbReference type="Gene3D" id="1.10.287.1490">
    <property type="match status" value="1"/>
</dbReference>
<dbReference type="eggNOG" id="COG1579">
    <property type="taxonomic scope" value="Bacteria"/>
</dbReference>
<evidence type="ECO:0000313" key="2">
    <source>
        <dbReference type="EMBL" id="EJZ84375.1"/>
    </source>
</evidence>
<keyword evidence="3" id="KW-1185">Reference proteome</keyword>
<evidence type="ECO:0000256" key="1">
    <source>
        <dbReference type="SAM" id="Coils"/>
    </source>
</evidence>
<keyword evidence="1" id="KW-0175">Coiled coil</keyword>
<name>K0ZAD6_9ACTN</name>
<comment type="caution">
    <text evidence="2">The sequence shown here is derived from an EMBL/GenBank/DDBJ whole genome shotgun (WGS) entry which is preliminary data.</text>
</comment>
<organism evidence="2 3">
    <name type="scientific">Slackia piriformis YIT 12062</name>
    <dbReference type="NCBI Taxonomy" id="742818"/>
    <lineage>
        <taxon>Bacteria</taxon>
        <taxon>Bacillati</taxon>
        <taxon>Actinomycetota</taxon>
        <taxon>Coriobacteriia</taxon>
        <taxon>Eggerthellales</taxon>
        <taxon>Eggerthellaceae</taxon>
        <taxon>Slackia</taxon>
    </lineage>
</organism>
<proteinExistence type="predicted"/>
<protein>
    <recommendedName>
        <fullName evidence="4">C4-type zinc ribbon domain-containing protein</fullName>
    </recommendedName>
</protein>
<reference evidence="2 3" key="1">
    <citation type="submission" date="2012-08" db="EMBL/GenBank/DDBJ databases">
        <title>The Genome Sequence of Slackia piriformis YIT 12062.</title>
        <authorList>
            <consortium name="The Broad Institute Genome Sequencing Platform"/>
            <person name="Earl A."/>
            <person name="Ward D."/>
            <person name="Feldgarden M."/>
            <person name="Gevers D."/>
            <person name="Morotomi M."/>
            <person name="Walker B."/>
            <person name="Young S.K."/>
            <person name="Zeng Q."/>
            <person name="Gargeya S."/>
            <person name="Fitzgerald M."/>
            <person name="Haas B."/>
            <person name="Abouelleil A."/>
            <person name="Alvarado L."/>
            <person name="Arachchi H.M."/>
            <person name="Berlin A.M."/>
            <person name="Chapman S.B."/>
            <person name="Goldberg J."/>
            <person name="Griggs A."/>
            <person name="Gujja S."/>
            <person name="Hansen M."/>
            <person name="Howarth C."/>
            <person name="Imamovic A."/>
            <person name="Larimer J."/>
            <person name="McCowen C."/>
            <person name="Montmayeur A."/>
            <person name="Murphy C."/>
            <person name="Neiman D."/>
            <person name="Pearson M."/>
            <person name="Priest M."/>
            <person name="Roberts A."/>
            <person name="Saif S."/>
            <person name="Shea T."/>
            <person name="Sisk P."/>
            <person name="Sykes S."/>
            <person name="Wortman J."/>
            <person name="Nusbaum C."/>
            <person name="Birren B."/>
        </authorList>
    </citation>
    <scope>NUCLEOTIDE SEQUENCE [LARGE SCALE GENOMIC DNA]</scope>
    <source>
        <strain evidence="2 3">YIT 12062</strain>
    </source>
</reference>